<name>A0AAW2K0A8_SESRA</name>
<dbReference type="Pfam" id="PF01535">
    <property type="entry name" value="PPR"/>
    <property type="match status" value="2"/>
</dbReference>
<organism evidence="3">
    <name type="scientific">Sesamum radiatum</name>
    <name type="common">Black benniseed</name>
    <dbReference type="NCBI Taxonomy" id="300843"/>
    <lineage>
        <taxon>Eukaryota</taxon>
        <taxon>Viridiplantae</taxon>
        <taxon>Streptophyta</taxon>
        <taxon>Embryophyta</taxon>
        <taxon>Tracheophyta</taxon>
        <taxon>Spermatophyta</taxon>
        <taxon>Magnoliopsida</taxon>
        <taxon>eudicotyledons</taxon>
        <taxon>Gunneridae</taxon>
        <taxon>Pentapetalae</taxon>
        <taxon>asterids</taxon>
        <taxon>lamiids</taxon>
        <taxon>Lamiales</taxon>
        <taxon>Pedaliaceae</taxon>
        <taxon>Sesamum</taxon>
    </lineage>
</organism>
<dbReference type="Pfam" id="PF12854">
    <property type="entry name" value="PPR_1"/>
    <property type="match status" value="1"/>
</dbReference>
<proteinExistence type="predicted"/>
<dbReference type="InterPro" id="IPR011990">
    <property type="entry name" value="TPR-like_helical_dom_sf"/>
</dbReference>
<gene>
    <name evidence="3" type="ORF">Sradi_6630500</name>
</gene>
<comment type="caution">
    <text evidence="3">The sequence shown here is derived from an EMBL/GenBank/DDBJ whole genome shotgun (WGS) entry which is preliminary data.</text>
</comment>
<feature type="repeat" description="PPR" evidence="2">
    <location>
        <begin position="126"/>
        <end position="163"/>
    </location>
</feature>
<evidence type="ECO:0000313" key="3">
    <source>
        <dbReference type="EMBL" id="KAL0299707.1"/>
    </source>
</evidence>
<dbReference type="Gene3D" id="1.25.40.10">
    <property type="entry name" value="Tetratricopeptide repeat domain"/>
    <property type="match status" value="2"/>
</dbReference>
<reference evidence="3" key="2">
    <citation type="journal article" date="2024" name="Plant">
        <title>Genomic evolution and insights into agronomic trait innovations of Sesamum species.</title>
        <authorList>
            <person name="Miao H."/>
            <person name="Wang L."/>
            <person name="Qu L."/>
            <person name="Liu H."/>
            <person name="Sun Y."/>
            <person name="Le M."/>
            <person name="Wang Q."/>
            <person name="Wei S."/>
            <person name="Zheng Y."/>
            <person name="Lin W."/>
            <person name="Duan Y."/>
            <person name="Cao H."/>
            <person name="Xiong S."/>
            <person name="Wang X."/>
            <person name="Wei L."/>
            <person name="Li C."/>
            <person name="Ma Q."/>
            <person name="Ju M."/>
            <person name="Zhao R."/>
            <person name="Li G."/>
            <person name="Mu C."/>
            <person name="Tian Q."/>
            <person name="Mei H."/>
            <person name="Zhang T."/>
            <person name="Gao T."/>
            <person name="Zhang H."/>
        </authorList>
    </citation>
    <scope>NUCLEOTIDE SEQUENCE</scope>
    <source>
        <strain evidence="3">G02</strain>
    </source>
</reference>
<dbReference type="InterPro" id="IPR046960">
    <property type="entry name" value="PPR_At4g14850-like_plant"/>
</dbReference>
<dbReference type="EMBL" id="JACGWJ010000031">
    <property type="protein sequence ID" value="KAL0299707.1"/>
    <property type="molecule type" value="Genomic_DNA"/>
</dbReference>
<feature type="repeat" description="PPR" evidence="2">
    <location>
        <begin position="221"/>
        <end position="255"/>
    </location>
</feature>
<dbReference type="PROSITE" id="PS51375">
    <property type="entry name" value="PPR"/>
    <property type="match status" value="2"/>
</dbReference>
<dbReference type="PANTHER" id="PTHR47926">
    <property type="entry name" value="PENTATRICOPEPTIDE REPEAT-CONTAINING PROTEIN"/>
    <property type="match status" value="1"/>
</dbReference>
<protein>
    <submittedName>
        <fullName evidence="3">Pentatricopeptide repeat-containing protein</fullName>
    </submittedName>
</protein>
<dbReference type="InterPro" id="IPR002885">
    <property type="entry name" value="PPR_rpt"/>
</dbReference>
<dbReference type="GO" id="GO:0009451">
    <property type="term" value="P:RNA modification"/>
    <property type="evidence" value="ECO:0007669"/>
    <property type="project" value="InterPro"/>
</dbReference>
<evidence type="ECO:0000256" key="2">
    <source>
        <dbReference type="PROSITE-ProRule" id="PRU00708"/>
    </source>
</evidence>
<dbReference type="GO" id="GO:0003723">
    <property type="term" value="F:RNA binding"/>
    <property type="evidence" value="ECO:0007669"/>
    <property type="project" value="InterPro"/>
</dbReference>
<evidence type="ECO:0000256" key="1">
    <source>
        <dbReference type="ARBA" id="ARBA00022737"/>
    </source>
</evidence>
<dbReference type="FunFam" id="1.25.40.10:FF:000196">
    <property type="entry name" value="Pentatricopeptide repeat-containing protein At4g14850"/>
    <property type="match status" value="1"/>
</dbReference>
<sequence length="263" mass="29749">MRYVFTVSACDSRPPNINHPISCSIQYPALLTHKEAASGAMHFPDSNQSRFSRWQSQFHCLCFAARFMQLRSVWKTDFLGMQLHGAAMKIGVLGHIYVGNALIDMYGKYGSLHDAQKVFDTMLERDCVSWNSMVTACATNRKNGYDEEAIEMLYKMRVAGFEPNARILASVLPACARLMKLELGKEIYGYITRHGFMSSPYIVNGLIDLLCVFFFKFSVKDEVSFNTMIAGYCDNGEILKAKELFDMMESEGKPRDLISSLDT</sequence>
<accession>A0AAW2K0A8</accession>
<keyword evidence="1" id="KW-0677">Repeat</keyword>
<reference evidence="3" key="1">
    <citation type="submission" date="2020-06" db="EMBL/GenBank/DDBJ databases">
        <authorList>
            <person name="Li T."/>
            <person name="Hu X."/>
            <person name="Zhang T."/>
            <person name="Song X."/>
            <person name="Zhang H."/>
            <person name="Dai N."/>
            <person name="Sheng W."/>
            <person name="Hou X."/>
            <person name="Wei L."/>
        </authorList>
    </citation>
    <scope>NUCLEOTIDE SEQUENCE</scope>
    <source>
        <strain evidence="3">G02</strain>
        <tissue evidence="3">Leaf</tissue>
    </source>
</reference>
<dbReference type="AlphaFoldDB" id="A0AAW2K0A8"/>
<dbReference type="NCBIfam" id="TIGR00756">
    <property type="entry name" value="PPR"/>
    <property type="match status" value="2"/>
</dbReference>